<reference evidence="2" key="1">
    <citation type="submission" date="2021-07" db="EMBL/GenBank/DDBJ databases">
        <authorList>
            <person name="Durling M."/>
        </authorList>
    </citation>
    <scope>NUCLEOTIDE SEQUENCE</scope>
</reference>
<comment type="caution">
    <text evidence="2">The sequence shown here is derived from an EMBL/GenBank/DDBJ whole genome shotgun (WGS) entry which is preliminary data.</text>
</comment>
<gene>
    <name evidence="2" type="ORF">HYFRA_00008353</name>
</gene>
<keyword evidence="3" id="KW-1185">Reference proteome</keyword>
<dbReference type="EMBL" id="CAJVRL010000035">
    <property type="protein sequence ID" value="CAG8950118.1"/>
    <property type="molecule type" value="Genomic_DNA"/>
</dbReference>
<evidence type="ECO:0000313" key="2">
    <source>
        <dbReference type="EMBL" id="CAG8950118.1"/>
    </source>
</evidence>
<proteinExistence type="predicted"/>
<evidence type="ECO:0008006" key="4">
    <source>
        <dbReference type="Google" id="ProtNLM"/>
    </source>
</evidence>
<feature type="signal peptide" evidence="1">
    <location>
        <begin position="1"/>
        <end position="24"/>
    </location>
</feature>
<keyword evidence="1" id="KW-0732">Signal</keyword>
<evidence type="ECO:0000256" key="1">
    <source>
        <dbReference type="SAM" id="SignalP"/>
    </source>
</evidence>
<evidence type="ECO:0000313" key="3">
    <source>
        <dbReference type="Proteomes" id="UP000696280"/>
    </source>
</evidence>
<name>A0A9N9KNC7_9HELO</name>
<sequence length="101" mass="10827">MPNAISLCVLKLVCRLVQTPGVFGAGHRTGVSTVQPHCLHVITNIVHIYASPWDLIGIRRMCLEVTVSLGLIVGKEPVEPATKSSTDPAALVVIHTISTYN</sequence>
<feature type="chain" id="PRO_5040374420" description="Secreted protein" evidence="1">
    <location>
        <begin position="25"/>
        <end position="101"/>
    </location>
</feature>
<protein>
    <recommendedName>
        <fullName evidence="4">Secreted protein</fullName>
    </recommendedName>
</protein>
<dbReference type="AlphaFoldDB" id="A0A9N9KNC7"/>
<accession>A0A9N9KNC7</accession>
<organism evidence="2 3">
    <name type="scientific">Hymenoscyphus fraxineus</name>
    <dbReference type="NCBI Taxonomy" id="746836"/>
    <lineage>
        <taxon>Eukaryota</taxon>
        <taxon>Fungi</taxon>
        <taxon>Dikarya</taxon>
        <taxon>Ascomycota</taxon>
        <taxon>Pezizomycotina</taxon>
        <taxon>Leotiomycetes</taxon>
        <taxon>Helotiales</taxon>
        <taxon>Helotiaceae</taxon>
        <taxon>Hymenoscyphus</taxon>
    </lineage>
</organism>
<dbReference type="Proteomes" id="UP000696280">
    <property type="component" value="Unassembled WGS sequence"/>
</dbReference>